<keyword evidence="2" id="KW-1185">Reference proteome</keyword>
<comment type="caution">
    <text evidence="1">The sequence shown here is derived from an EMBL/GenBank/DDBJ whole genome shotgun (WGS) entry which is preliminary data.</text>
</comment>
<evidence type="ECO:0000313" key="2">
    <source>
        <dbReference type="Proteomes" id="UP000654370"/>
    </source>
</evidence>
<accession>A0A8H7Q433</accession>
<dbReference type="AlphaFoldDB" id="A0A8H7Q433"/>
<gene>
    <name evidence="1" type="ORF">INT43_002192</name>
</gene>
<protein>
    <submittedName>
        <fullName evidence="1">Uncharacterized protein</fullName>
    </submittedName>
</protein>
<dbReference type="EMBL" id="JAEPQZ010000001">
    <property type="protein sequence ID" value="KAG2185757.1"/>
    <property type="molecule type" value="Genomic_DNA"/>
</dbReference>
<proteinExistence type="predicted"/>
<dbReference type="OrthoDB" id="10673502at2759"/>
<organism evidence="1 2">
    <name type="scientific">Mortierella isabellina</name>
    <name type="common">Filamentous fungus</name>
    <name type="synonym">Umbelopsis isabellina</name>
    <dbReference type="NCBI Taxonomy" id="91625"/>
    <lineage>
        <taxon>Eukaryota</taxon>
        <taxon>Fungi</taxon>
        <taxon>Fungi incertae sedis</taxon>
        <taxon>Mucoromycota</taxon>
        <taxon>Mucoromycotina</taxon>
        <taxon>Umbelopsidomycetes</taxon>
        <taxon>Umbelopsidales</taxon>
        <taxon>Umbelopsidaceae</taxon>
        <taxon>Umbelopsis</taxon>
    </lineage>
</organism>
<sequence>MENDIGKVVSKIIYHAYPSLRDFESPFKNTFYDNNNSLKIVSESFTDYFVQWGSIAIVQIDSPCRSTNGYIDLLRTLPKHSKCLSSILLPQYQGWNIGNYAPIYFSMETHTSGFPAPMVCRIFRDVGKKYWDSTWPTPPSFMMGGLMQKFNVHQHMNAANGPILIILLKSITCKSRLLMIGQILPHINPISPNLEILKNWTELGVKHRTMKILFEKLRIQLPVILYLRQQYWFERYLYYYKCFLDHLQALDINDYKYDLEELNDFGDKVHDLLIA</sequence>
<name>A0A8H7Q433_MORIS</name>
<reference evidence="1" key="1">
    <citation type="submission" date="2020-12" db="EMBL/GenBank/DDBJ databases">
        <title>Metabolic potential, ecology and presence of endohyphal bacteria is reflected in genomic diversity of Mucoromycotina.</title>
        <authorList>
            <person name="Muszewska A."/>
            <person name="Okrasinska A."/>
            <person name="Steczkiewicz K."/>
            <person name="Drgas O."/>
            <person name="Orlowska M."/>
            <person name="Perlinska-Lenart U."/>
            <person name="Aleksandrzak-Piekarczyk T."/>
            <person name="Szatraj K."/>
            <person name="Zielenkiewicz U."/>
            <person name="Pilsyk S."/>
            <person name="Malc E."/>
            <person name="Mieczkowski P."/>
            <person name="Kruszewska J.S."/>
            <person name="Biernat P."/>
            <person name="Pawlowska J."/>
        </authorList>
    </citation>
    <scope>NUCLEOTIDE SEQUENCE</scope>
    <source>
        <strain evidence="1">WA0000067209</strain>
    </source>
</reference>
<evidence type="ECO:0000313" key="1">
    <source>
        <dbReference type="EMBL" id="KAG2185757.1"/>
    </source>
</evidence>
<dbReference type="Proteomes" id="UP000654370">
    <property type="component" value="Unassembled WGS sequence"/>
</dbReference>